<comment type="caution">
    <text evidence="2">The sequence shown here is derived from an EMBL/GenBank/DDBJ whole genome shotgun (WGS) entry which is preliminary data.</text>
</comment>
<feature type="compositionally biased region" description="Basic and acidic residues" evidence="1">
    <location>
        <begin position="116"/>
        <end position="127"/>
    </location>
</feature>
<evidence type="ECO:0000313" key="3">
    <source>
        <dbReference type="Proteomes" id="UP000231742"/>
    </source>
</evidence>
<feature type="region of interest" description="Disordered" evidence="1">
    <location>
        <begin position="92"/>
        <end position="127"/>
    </location>
</feature>
<gene>
    <name evidence="2" type="ORF">CLV85_2267</name>
</gene>
<dbReference type="RefSeq" id="WP_147433372.1">
    <property type="nucleotide sequence ID" value="NZ_BMZU01000003.1"/>
</dbReference>
<organism evidence="2 3">
    <name type="scientific">Salinibacterium amurskyense</name>
    <dbReference type="NCBI Taxonomy" id="205941"/>
    <lineage>
        <taxon>Bacteria</taxon>
        <taxon>Bacillati</taxon>
        <taxon>Actinomycetota</taxon>
        <taxon>Actinomycetes</taxon>
        <taxon>Micrococcales</taxon>
        <taxon>Microbacteriaceae</taxon>
        <taxon>Salinibacterium</taxon>
    </lineage>
</organism>
<keyword evidence="3" id="KW-1185">Reference proteome</keyword>
<feature type="region of interest" description="Disordered" evidence="1">
    <location>
        <begin position="1"/>
        <end position="48"/>
    </location>
</feature>
<feature type="compositionally biased region" description="Low complexity" evidence="1">
    <location>
        <begin position="14"/>
        <end position="28"/>
    </location>
</feature>
<name>A0A2M9D3C4_9MICO</name>
<proteinExistence type="predicted"/>
<dbReference type="Proteomes" id="UP000231742">
    <property type="component" value="Unassembled WGS sequence"/>
</dbReference>
<sequence length="127" mass="14331">MDAILNAIDRQLNRAETAPATKTKATRPLNAKSTPPPSPVAKASSCTKNAFRTQAEAREALSRWQKAEKADVNLPHRVYPCDRCDAWHLTRKQSGKRKPAWDKNPDWTRSPAQLAKLEKRFAEPNSR</sequence>
<evidence type="ECO:0000313" key="2">
    <source>
        <dbReference type="EMBL" id="PJJ78689.1"/>
    </source>
</evidence>
<protein>
    <submittedName>
        <fullName evidence="2">Uncharacterized protein</fullName>
    </submittedName>
</protein>
<reference evidence="2 3" key="1">
    <citation type="submission" date="2017-11" db="EMBL/GenBank/DDBJ databases">
        <title>Genomic Encyclopedia of Archaeal and Bacterial Type Strains, Phase II (KMG-II): From Individual Species to Whole Genera.</title>
        <authorList>
            <person name="Goeker M."/>
        </authorList>
    </citation>
    <scope>NUCLEOTIDE SEQUENCE [LARGE SCALE GENOMIC DNA]</scope>
    <source>
        <strain evidence="2 3">DSM 16400</strain>
    </source>
</reference>
<evidence type="ECO:0000256" key="1">
    <source>
        <dbReference type="SAM" id="MobiDB-lite"/>
    </source>
</evidence>
<dbReference type="EMBL" id="PGFH01000002">
    <property type="protein sequence ID" value="PJJ78689.1"/>
    <property type="molecule type" value="Genomic_DNA"/>
</dbReference>
<dbReference type="AlphaFoldDB" id="A0A2M9D3C4"/>
<accession>A0A2M9D3C4</accession>
<dbReference type="OrthoDB" id="5190670at2"/>